<feature type="region of interest" description="Disordered" evidence="1">
    <location>
        <begin position="611"/>
        <end position="630"/>
    </location>
</feature>
<dbReference type="Proteomes" id="UP001314205">
    <property type="component" value="Unassembled WGS sequence"/>
</dbReference>
<sequence>MASKRNKLSRGKPKSLFRDDESNHDPYSDDDGEYGSDHNYEPADEDEDSSSDYSEIFDVHRSRFERNRQRIGSESEKSYHGSAGDQSDNGEQLDQNSVNERNFDETERDSDKSDCSIFDHHQIQVAGNEKESSVQRYESQENNAVRHHKDNNDIHLQQNYELSEYRNQQVEEEIRMSLEINEVIVRRGTPPPNDTIWEDTVSNIASIDFRSPEKGPTFEVHENTTCEEVFDHLFTTEMIEYLVERTNSYGAALTKTNRPHTRHARNAAFRVTNPEEMKKFLGLTLLNGHIRVPQQRKLFTYDDPLYFHPVFNYTMSCRRYVQILRCLYVADLGAKGSGKIEGFINTVTQNFRNVFNPGQDLSLDESLLLYRGRLIFRQYIKSKKARYGIKFYVLTTADGYVLNIIMYSGAENIEANERRTDKLVLRLMRPYLLKGHNLFMDNYYNSVTLSEKLLDLKTHTNGTLRKTRKDNPKEIVQKKLQKGQHVWARKGKVYVSAWKDKRDVYMVTTMDHPALIEVTNRFGKKKTKPIEVNRYNKSMSGVDRLDQMISYYSSPRKTIRWYKKVLFHIMDTTVWNSFYIYKNFVKKDKKYEMNVLQTESQLHENIERSKVETQDNFSQPNSGNHGHWPTRMMPSANSKKKYAFLTCKQCSKQKVRRDTSYFCKGCNNSPALCPSCFEDWHKDL</sequence>
<feature type="compositionally biased region" description="Basic and acidic residues" evidence="1">
    <location>
        <begin position="16"/>
        <end position="27"/>
    </location>
</feature>
<dbReference type="PANTHER" id="PTHR46599">
    <property type="entry name" value="PIGGYBAC TRANSPOSABLE ELEMENT-DERIVED PROTEIN 4"/>
    <property type="match status" value="1"/>
</dbReference>
<evidence type="ECO:0000259" key="2">
    <source>
        <dbReference type="Pfam" id="PF13843"/>
    </source>
</evidence>
<feature type="compositionally biased region" description="Basic and acidic residues" evidence="1">
    <location>
        <begin position="57"/>
        <end position="79"/>
    </location>
</feature>
<organism evidence="3 4">
    <name type="scientific">Parnassius mnemosyne</name>
    <name type="common">clouded apollo</name>
    <dbReference type="NCBI Taxonomy" id="213953"/>
    <lineage>
        <taxon>Eukaryota</taxon>
        <taxon>Metazoa</taxon>
        <taxon>Ecdysozoa</taxon>
        <taxon>Arthropoda</taxon>
        <taxon>Hexapoda</taxon>
        <taxon>Insecta</taxon>
        <taxon>Pterygota</taxon>
        <taxon>Neoptera</taxon>
        <taxon>Endopterygota</taxon>
        <taxon>Lepidoptera</taxon>
        <taxon>Glossata</taxon>
        <taxon>Ditrysia</taxon>
        <taxon>Papilionoidea</taxon>
        <taxon>Papilionidae</taxon>
        <taxon>Parnassiinae</taxon>
        <taxon>Parnassini</taxon>
        <taxon>Parnassius</taxon>
        <taxon>Driopa</taxon>
    </lineage>
</organism>
<dbReference type="InterPro" id="IPR029526">
    <property type="entry name" value="PGBD"/>
</dbReference>
<feature type="compositionally biased region" description="Polar residues" evidence="1">
    <location>
        <begin position="134"/>
        <end position="143"/>
    </location>
</feature>
<protein>
    <recommendedName>
        <fullName evidence="2">PiggyBac transposable element-derived protein domain-containing protein</fullName>
    </recommendedName>
</protein>
<feature type="compositionally biased region" description="Polar residues" evidence="1">
    <location>
        <begin position="614"/>
        <end position="624"/>
    </location>
</feature>
<evidence type="ECO:0000313" key="4">
    <source>
        <dbReference type="Proteomes" id="UP001314205"/>
    </source>
</evidence>
<feature type="compositionally biased region" description="Polar residues" evidence="1">
    <location>
        <begin position="84"/>
        <end position="100"/>
    </location>
</feature>
<comment type="caution">
    <text evidence="3">The sequence shown here is derived from an EMBL/GenBank/DDBJ whole genome shotgun (WGS) entry which is preliminary data.</text>
</comment>
<feature type="compositionally biased region" description="Basic and acidic residues" evidence="1">
    <location>
        <begin position="101"/>
        <end position="133"/>
    </location>
</feature>
<feature type="compositionally biased region" description="Basic residues" evidence="1">
    <location>
        <begin position="1"/>
        <end position="15"/>
    </location>
</feature>
<proteinExistence type="predicted"/>
<name>A0AAV1LDN6_9NEOP</name>
<evidence type="ECO:0000313" key="3">
    <source>
        <dbReference type="EMBL" id="CAK1592332.1"/>
    </source>
</evidence>
<dbReference type="Pfam" id="PF13843">
    <property type="entry name" value="DDE_Tnp_1_7"/>
    <property type="match status" value="1"/>
</dbReference>
<evidence type="ECO:0000256" key="1">
    <source>
        <dbReference type="SAM" id="MobiDB-lite"/>
    </source>
</evidence>
<dbReference type="AlphaFoldDB" id="A0AAV1LDN6"/>
<keyword evidence="4" id="KW-1185">Reference proteome</keyword>
<gene>
    <name evidence="3" type="ORF">PARMNEM_LOCUS12323</name>
</gene>
<reference evidence="3 4" key="1">
    <citation type="submission" date="2023-11" db="EMBL/GenBank/DDBJ databases">
        <authorList>
            <person name="Hedman E."/>
            <person name="Englund M."/>
            <person name="Stromberg M."/>
            <person name="Nyberg Akerstrom W."/>
            <person name="Nylinder S."/>
            <person name="Jareborg N."/>
            <person name="Kallberg Y."/>
            <person name="Kronander E."/>
        </authorList>
    </citation>
    <scope>NUCLEOTIDE SEQUENCE [LARGE SCALE GENOMIC DNA]</scope>
</reference>
<feature type="domain" description="PiggyBac transposable element-derived protein" evidence="2">
    <location>
        <begin position="228"/>
        <end position="578"/>
    </location>
</feature>
<dbReference type="EMBL" id="CAVLGL010000087">
    <property type="protein sequence ID" value="CAK1592332.1"/>
    <property type="molecule type" value="Genomic_DNA"/>
</dbReference>
<dbReference type="PANTHER" id="PTHR46599:SF3">
    <property type="entry name" value="PIGGYBAC TRANSPOSABLE ELEMENT-DERIVED PROTEIN 4"/>
    <property type="match status" value="1"/>
</dbReference>
<feature type="region of interest" description="Disordered" evidence="1">
    <location>
        <begin position="1"/>
        <end position="152"/>
    </location>
</feature>
<accession>A0AAV1LDN6</accession>